<dbReference type="RefSeq" id="WP_116391325.1">
    <property type="nucleotide sequence ID" value="NZ_QUQO01000001.1"/>
</dbReference>
<gene>
    <name evidence="2" type="ORF">DX908_05010</name>
</gene>
<reference evidence="2 3" key="1">
    <citation type="submission" date="2018-08" db="EMBL/GenBank/DDBJ databases">
        <title>Parvularcula sp. SM1705, isolated from surface water of the South Sea China.</title>
        <authorList>
            <person name="Sun L."/>
        </authorList>
    </citation>
    <scope>NUCLEOTIDE SEQUENCE [LARGE SCALE GENOMIC DNA]</scope>
    <source>
        <strain evidence="2 3">SM1705</strain>
    </source>
</reference>
<sequence length="166" mass="18198">MSVSLMAGCALLCAGVVAGHVQPAESDVRPEAGLQDLQILDMADGILLNESHWLPSGDRDCELDAPSHNLFCALAYANAYTLGEYQHRAAAMQAVRFAIEEQVDTSGYQHRLMDYNNADGRQFSEIKDVIRMARYDITEQLLENGILTKAQAEFILNTHDPAASAD</sequence>
<dbReference type="OrthoDB" id="6064720at2"/>
<feature type="signal peptide" evidence="1">
    <location>
        <begin position="1"/>
        <end position="18"/>
    </location>
</feature>
<keyword evidence="1" id="KW-0732">Signal</keyword>
<dbReference type="InParanoid" id="A0A371RGY5"/>
<dbReference type="EMBL" id="QUQO01000001">
    <property type="protein sequence ID" value="RFB04692.1"/>
    <property type="molecule type" value="Genomic_DNA"/>
</dbReference>
<evidence type="ECO:0000256" key="1">
    <source>
        <dbReference type="SAM" id="SignalP"/>
    </source>
</evidence>
<dbReference type="Pfam" id="PF19698">
    <property type="entry name" value="DUF6197"/>
    <property type="match status" value="1"/>
</dbReference>
<comment type="caution">
    <text evidence="2">The sequence shown here is derived from an EMBL/GenBank/DDBJ whole genome shotgun (WGS) entry which is preliminary data.</text>
</comment>
<feature type="chain" id="PRO_5017018085" evidence="1">
    <location>
        <begin position="19"/>
        <end position="166"/>
    </location>
</feature>
<evidence type="ECO:0000313" key="3">
    <source>
        <dbReference type="Proteomes" id="UP000264589"/>
    </source>
</evidence>
<dbReference type="AlphaFoldDB" id="A0A371RGY5"/>
<dbReference type="InterPro" id="IPR045677">
    <property type="entry name" value="DUF6197"/>
</dbReference>
<name>A0A371RGY5_9PROT</name>
<accession>A0A371RGY5</accession>
<dbReference type="Proteomes" id="UP000264589">
    <property type="component" value="Unassembled WGS sequence"/>
</dbReference>
<proteinExistence type="predicted"/>
<evidence type="ECO:0000313" key="2">
    <source>
        <dbReference type="EMBL" id="RFB04692.1"/>
    </source>
</evidence>
<keyword evidence="3" id="KW-1185">Reference proteome</keyword>
<organism evidence="2 3">
    <name type="scientific">Parvularcula marina</name>
    <dbReference type="NCBI Taxonomy" id="2292771"/>
    <lineage>
        <taxon>Bacteria</taxon>
        <taxon>Pseudomonadati</taxon>
        <taxon>Pseudomonadota</taxon>
        <taxon>Alphaproteobacteria</taxon>
        <taxon>Parvularculales</taxon>
        <taxon>Parvularculaceae</taxon>
        <taxon>Parvularcula</taxon>
    </lineage>
</organism>
<protein>
    <submittedName>
        <fullName evidence="2">Uncharacterized protein</fullName>
    </submittedName>
</protein>